<evidence type="ECO:0000313" key="2">
    <source>
        <dbReference type="Proteomes" id="UP000635726"/>
    </source>
</evidence>
<dbReference type="Proteomes" id="UP000635726">
    <property type="component" value="Unassembled WGS sequence"/>
</dbReference>
<comment type="caution">
    <text evidence="1">The sequence shown here is derived from an EMBL/GenBank/DDBJ whole genome shotgun (WGS) entry which is preliminary data.</text>
</comment>
<protein>
    <recommendedName>
        <fullName evidence="3">DUF3105 domain-containing protein</fullName>
    </recommendedName>
</protein>
<proteinExistence type="predicted"/>
<evidence type="ECO:0008006" key="3">
    <source>
        <dbReference type="Google" id="ProtNLM"/>
    </source>
</evidence>
<evidence type="ECO:0000313" key="1">
    <source>
        <dbReference type="EMBL" id="GGJ85698.1"/>
    </source>
</evidence>
<keyword evidence="2" id="KW-1185">Reference proteome</keyword>
<dbReference type="InterPro" id="IPR021454">
    <property type="entry name" value="DUF3105"/>
</dbReference>
<reference evidence="1" key="1">
    <citation type="journal article" date="2014" name="Int. J. Syst. Evol. Microbiol.">
        <title>Complete genome sequence of Corynebacterium casei LMG S-19264T (=DSM 44701T), isolated from a smear-ripened cheese.</title>
        <authorList>
            <consortium name="US DOE Joint Genome Institute (JGI-PGF)"/>
            <person name="Walter F."/>
            <person name="Albersmeier A."/>
            <person name="Kalinowski J."/>
            <person name="Ruckert C."/>
        </authorList>
    </citation>
    <scope>NUCLEOTIDE SEQUENCE</scope>
    <source>
        <strain evidence="1">JCM 14371</strain>
    </source>
</reference>
<dbReference type="PROSITE" id="PS51257">
    <property type="entry name" value="PROKAR_LIPOPROTEIN"/>
    <property type="match status" value="1"/>
</dbReference>
<accession>A0A917PN38</accession>
<name>A0A917PN38_9DEIO</name>
<dbReference type="Pfam" id="PF11303">
    <property type="entry name" value="DUF3105"/>
    <property type="match status" value="1"/>
</dbReference>
<reference evidence="1" key="2">
    <citation type="submission" date="2020-09" db="EMBL/GenBank/DDBJ databases">
        <authorList>
            <person name="Sun Q."/>
            <person name="Ohkuma M."/>
        </authorList>
    </citation>
    <scope>NUCLEOTIDE SEQUENCE</scope>
    <source>
        <strain evidence="1">JCM 14371</strain>
    </source>
</reference>
<sequence length="186" mass="19678">MTGMLRPSLLPSRVFLLLPLLAVTLGACARPGIEGLQTYAYAGGQQQEGRIAYAQTPPAGGAYSPMWQKCAHYTAPVYDEYAVHSLERGALWIAYRPDLSAADLQALQALLARSAAPGDPEVRPLEVLLSPVPGLGTPLVATVWNAQLPLAGVNDARLKAFLDGRDRWPAAPEAALGCASGVTMTQ</sequence>
<dbReference type="EMBL" id="BMOE01000014">
    <property type="protein sequence ID" value="GGJ85698.1"/>
    <property type="molecule type" value="Genomic_DNA"/>
</dbReference>
<organism evidence="1 2">
    <name type="scientific">Deinococcus aquiradiocola</name>
    <dbReference type="NCBI Taxonomy" id="393059"/>
    <lineage>
        <taxon>Bacteria</taxon>
        <taxon>Thermotogati</taxon>
        <taxon>Deinococcota</taxon>
        <taxon>Deinococci</taxon>
        <taxon>Deinococcales</taxon>
        <taxon>Deinococcaceae</taxon>
        <taxon>Deinococcus</taxon>
    </lineage>
</organism>
<gene>
    <name evidence="1" type="ORF">GCM10008939_31970</name>
</gene>
<dbReference type="AlphaFoldDB" id="A0A917PN38"/>